<comment type="caution">
    <text evidence="2">The sequence shown here is derived from an EMBL/GenBank/DDBJ whole genome shotgun (WGS) entry which is preliminary data.</text>
</comment>
<protein>
    <recommendedName>
        <fullName evidence="4">NYN domain-containing protein</fullName>
    </recommendedName>
</protein>
<evidence type="ECO:0000313" key="2">
    <source>
        <dbReference type="EMBL" id="OQV21555.1"/>
    </source>
</evidence>
<feature type="region of interest" description="Disordered" evidence="1">
    <location>
        <begin position="1"/>
        <end position="21"/>
    </location>
</feature>
<proteinExistence type="predicted"/>
<keyword evidence="3" id="KW-1185">Reference proteome</keyword>
<name>A0A1W0X243_HYPEX</name>
<dbReference type="EMBL" id="MTYJ01000022">
    <property type="protein sequence ID" value="OQV21555.1"/>
    <property type="molecule type" value="Genomic_DNA"/>
</dbReference>
<evidence type="ECO:0000256" key="1">
    <source>
        <dbReference type="SAM" id="MobiDB-lite"/>
    </source>
</evidence>
<sequence>MSDIGLSTSPPSSVHSSTMTVPTHGRLSVAMQRRPSVATGPNIGNLNLSAPEVRRKRVVLGRPARVFWDLESCHIAGPDYFAEIIRSIEQRVQTDTRAENFEIYAVFGNVAHLSAELYQELLSYDVNFNLAKSEFNTNESLTDSSLGTTVEDDLFQQISKYVDAQCQQTNLFPYVLLISGSVSLINRMQNLEKRAKIVYAVRKEKATDFHVSNLAYEYSATKGIDNHHRN</sequence>
<organism evidence="2 3">
    <name type="scientific">Hypsibius exemplaris</name>
    <name type="common">Freshwater tardigrade</name>
    <dbReference type="NCBI Taxonomy" id="2072580"/>
    <lineage>
        <taxon>Eukaryota</taxon>
        <taxon>Metazoa</taxon>
        <taxon>Ecdysozoa</taxon>
        <taxon>Tardigrada</taxon>
        <taxon>Eutardigrada</taxon>
        <taxon>Parachela</taxon>
        <taxon>Hypsibioidea</taxon>
        <taxon>Hypsibiidae</taxon>
        <taxon>Hypsibius</taxon>
    </lineage>
</organism>
<gene>
    <name evidence="2" type="ORF">BV898_04457</name>
</gene>
<feature type="compositionally biased region" description="Low complexity" evidence="1">
    <location>
        <begin position="7"/>
        <end position="21"/>
    </location>
</feature>
<dbReference type="OrthoDB" id="10399026at2759"/>
<evidence type="ECO:0008006" key="4">
    <source>
        <dbReference type="Google" id="ProtNLM"/>
    </source>
</evidence>
<evidence type="ECO:0000313" key="3">
    <source>
        <dbReference type="Proteomes" id="UP000192578"/>
    </source>
</evidence>
<dbReference type="Proteomes" id="UP000192578">
    <property type="component" value="Unassembled WGS sequence"/>
</dbReference>
<dbReference type="AlphaFoldDB" id="A0A1W0X243"/>
<accession>A0A1W0X243</accession>
<reference evidence="3" key="1">
    <citation type="submission" date="2017-01" db="EMBL/GenBank/DDBJ databases">
        <title>Comparative genomics of anhydrobiosis in the tardigrade Hypsibius dujardini.</title>
        <authorList>
            <person name="Yoshida Y."/>
            <person name="Koutsovoulos G."/>
            <person name="Laetsch D."/>
            <person name="Stevens L."/>
            <person name="Kumar S."/>
            <person name="Horikawa D."/>
            <person name="Ishino K."/>
            <person name="Komine S."/>
            <person name="Tomita M."/>
            <person name="Blaxter M."/>
            <person name="Arakawa K."/>
        </authorList>
    </citation>
    <scope>NUCLEOTIDE SEQUENCE [LARGE SCALE GENOMIC DNA]</scope>
    <source>
        <strain evidence="3">Z151</strain>
    </source>
</reference>